<reference evidence="4" key="1">
    <citation type="submission" date="2012-12" db="EMBL/GenBank/DDBJ databases">
        <authorList>
            <person name="Hellsten U."/>
            <person name="Grimwood J."/>
            <person name="Chapman J.A."/>
            <person name="Shapiro H."/>
            <person name="Aerts A."/>
            <person name="Otillar R.P."/>
            <person name="Terry A.Y."/>
            <person name="Boore J.L."/>
            <person name="Simakov O."/>
            <person name="Marletaz F."/>
            <person name="Cho S.-J."/>
            <person name="Edsinger-Gonzales E."/>
            <person name="Havlak P."/>
            <person name="Kuo D.-H."/>
            <person name="Larsson T."/>
            <person name="Lv J."/>
            <person name="Arendt D."/>
            <person name="Savage R."/>
            <person name="Osoegawa K."/>
            <person name="de Jong P."/>
            <person name="Lindberg D.R."/>
            <person name="Seaver E.C."/>
            <person name="Weisblat D.A."/>
            <person name="Putnam N.H."/>
            <person name="Grigoriev I.V."/>
            <person name="Rokhsar D.S."/>
        </authorList>
    </citation>
    <scope>NUCLEOTIDE SEQUENCE</scope>
    <source>
        <strain evidence="4">I ESC-2004</strain>
    </source>
</reference>
<feature type="domain" description="VIT" evidence="1">
    <location>
        <begin position="1"/>
        <end position="117"/>
    </location>
</feature>
<protein>
    <recommendedName>
        <fullName evidence="1">VIT domain-containing protein</fullName>
    </recommendedName>
</protein>
<evidence type="ECO:0000313" key="4">
    <source>
        <dbReference type="Proteomes" id="UP000014760"/>
    </source>
</evidence>
<dbReference type="EnsemblMetazoa" id="CapteT51073">
    <property type="protein sequence ID" value="CapteP51073"/>
    <property type="gene ID" value="CapteG51073"/>
</dbReference>
<evidence type="ECO:0000313" key="2">
    <source>
        <dbReference type="EMBL" id="ELU08509.1"/>
    </source>
</evidence>
<name>R7UPR1_CAPTE</name>
<dbReference type="AlphaFoldDB" id="R7UPR1"/>
<reference evidence="2 4" key="2">
    <citation type="journal article" date="2013" name="Nature">
        <title>Insights into bilaterian evolution from three spiralian genomes.</title>
        <authorList>
            <person name="Simakov O."/>
            <person name="Marletaz F."/>
            <person name="Cho S.J."/>
            <person name="Edsinger-Gonzales E."/>
            <person name="Havlak P."/>
            <person name="Hellsten U."/>
            <person name="Kuo D.H."/>
            <person name="Larsson T."/>
            <person name="Lv J."/>
            <person name="Arendt D."/>
            <person name="Savage R."/>
            <person name="Osoegawa K."/>
            <person name="de Jong P."/>
            <person name="Grimwood J."/>
            <person name="Chapman J.A."/>
            <person name="Shapiro H."/>
            <person name="Aerts A."/>
            <person name="Otillar R.P."/>
            <person name="Terry A.Y."/>
            <person name="Boore J.L."/>
            <person name="Grigoriev I.V."/>
            <person name="Lindberg D.R."/>
            <person name="Seaver E.C."/>
            <person name="Weisblat D.A."/>
            <person name="Putnam N.H."/>
            <person name="Rokhsar D.S."/>
        </authorList>
    </citation>
    <scope>NUCLEOTIDE SEQUENCE</scope>
    <source>
        <strain evidence="2 4">I ESC-2004</strain>
    </source>
</reference>
<organism evidence="2">
    <name type="scientific">Capitella teleta</name>
    <name type="common">Polychaete worm</name>
    <dbReference type="NCBI Taxonomy" id="283909"/>
    <lineage>
        <taxon>Eukaryota</taxon>
        <taxon>Metazoa</taxon>
        <taxon>Spiralia</taxon>
        <taxon>Lophotrochozoa</taxon>
        <taxon>Annelida</taxon>
        <taxon>Polychaeta</taxon>
        <taxon>Sedentaria</taxon>
        <taxon>Scolecida</taxon>
        <taxon>Capitellidae</taxon>
        <taxon>Capitella</taxon>
    </lineage>
</organism>
<keyword evidence="4" id="KW-1185">Reference proteome</keyword>
<sequence length="139" mass="15107">VALRSASISASVNGFIACVTSDLTYFNSKNGSVEGSFSFPMDDSSAVFRFEAVINDRVIIAECQEKEQAEQTYKDATKQGMTAVLLSERTGDSDIFHMKLGNLPAETEAKITIAYVQELSVDNEGVVALTIPTVLNPRY</sequence>
<evidence type="ECO:0000313" key="3">
    <source>
        <dbReference type="EnsemblMetazoa" id="CapteP51073"/>
    </source>
</evidence>
<dbReference type="Proteomes" id="UP000014760">
    <property type="component" value="Unassembled WGS sequence"/>
</dbReference>
<dbReference type="EMBL" id="AMQN01042312">
    <property type="status" value="NOT_ANNOTATED_CDS"/>
    <property type="molecule type" value="Genomic_DNA"/>
</dbReference>
<proteinExistence type="predicted"/>
<dbReference type="EMBL" id="KB299016">
    <property type="protein sequence ID" value="ELU08509.1"/>
    <property type="molecule type" value="Genomic_DNA"/>
</dbReference>
<dbReference type="InterPro" id="IPR013694">
    <property type="entry name" value="VIT"/>
</dbReference>
<dbReference type="SMART" id="SM00609">
    <property type="entry name" value="VIT"/>
    <property type="match status" value="1"/>
</dbReference>
<feature type="non-terminal residue" evidence="2">
    <location>
        <position position="1"/>
    </location>
</feature>
<reference evidence="3" key="3">
    <citation type="submission" date="2015-06" db="UniProtKB">
        <authorList>
            <consortium name="EnsemblMetazoa"/>
        </authorList>
    </citation>
    <scope>IDENTIFICATION</scope>
</reference>
<dbReference type="PANTHER" id="PTHR45737:SF6">
    <property type="entry name" value="VON WILLEBRAND FACTOR A DOMAIN-CONTAINING PROTEIN 5A"/>
    <property type="match status" value="1"/>
</dbReference>
<feature type="non-terminal residue" evidence="2">
    <location>
        <position position="139"/>
    </location>
</feature>
<dbReference type="Pfam" id="PF08487">
    <property type="entry name" value="VIT"/>
    <property type="match status" value="1"/>
</dbReference>
<dbReference type="STRING" id="283909.R7UPR1"/>
<accession>R7UPR1</accession>
<dbReference type="PANTHER" id="PTHR45737">
    <property type="entry name" value="VON WILLEBRAND FACTOR A DOMAIN-CONTAINING PROTEIN 5A"/>
    <property type="match status" value="1"/>
</dbReference>
<evidence type="ECO:0000259" key="1">
    <source>
        <dbReference type="PROSITE" id="PS51468"/>
    </source>
</evidence>
<dbReference type="PROSITE" id="PS51468">
    <property type="entry name" value="VIT"/>
    <property type="match status" value="1"/>
</dbReference>
<dbReference type="OMA" id="SACTCEF"/>
<dbReference type="OrthoDB" id="1729737at2759"/>
<dbReference type="HOGENOM" id="CLU_113956_0_0_1"/>
<gene>
    <name evidence="2" type="ORF">CAPTEDRAFT_51073</name>
</gene>